<keyword evidence="8 12" id="KW-0560">Oxidoreductase</keyword>
<evidence type="ECO:0000256" key="3">
    <source>
        <dbReference type="ARBA" id="ARBA00022528"/>
    </source>
</evidence>
<comment type="pathway">
    <text evidence="10">Porphyrin-containing compound metabolism.</text>
</comment>
<keyword evidence="5" id="KW-0934">Plastid</keyword>
<evidence type="ECO:0000256" key="2">
    <source>
        <dbReference type="ARBA" id="ARBA00004229"/>
    </source>
</evidence>
<keyword evidence="7" id="KW-0809">Transit peptide</keyword>
<name>A0A3B1BPG6_9ZZZZ</name>
<sequence>MSKQIIIIGAGITGLSAAHWLQKDGYSVKVIEANSEVGGSMISLKDSGYLIDFGPNSGLETSPLIKTLVEDLNLKEEFTYANKAGNKRYILKNDELFALPMNPKDFLSTKLFSTKAKLRLALEPFISKSNDGYNQSISEFVIRRLGREFLDYAINPFVAGVYAGDPDKLSVKSAFPKLYRLEELYGGLIKGTIKGARERKKSGEKSKQNAAMFSFTNGMTVLPKAIHSELNENVILNTSVTSVEKKNDGYKVMIENNGSQSILEADLVISTAPAYITSEIFRTIDQELSNHLNKIYYPSVLVLYLGYDKSKIAQPLDGFGFLIPAKEKKKFLGALWSSIIFDDRAPEGKAAFTLFVGGARSPELFGNDNDKLIQYVINEFQKTMGIAGKPEFIKSKFWEKAIPQYNLGYVEHENYFRQFEENNPGIILGGNYIGGISVGDCIKNSEVLFNKAKEQLNKS</sequence>
<protein>
    <submittedName>
        <fullName evidence="12">Protoporphyrinogen IX oxidase, aerobic, HemY</fullName>
        <ecNumber evidence="12">1.3.3.4</ecNumber>
    </submittedName>
</protein>
<dbReference type="NCBIfam" id="TIGR00562">
    <property type="entry name" value="proto_IX_ox"/>
    <property type="match status" value="1"/>
</dbReference>
<evidence type="ECO:0000256" key="5">
    <source>
        <dbReference type="ARBA" id="ARBA00022640"/>
    </source>
</evidence>
<dbReference type="GO" id="GO:0006783">
    <property type="term" value="P:heme biosynthetic process"/>
    <property type="evidence" value="ECO:0007669"/>
    <property type="project" value="UniProtKB-KW"/>
</dbReference>
<dbReference type="Gene3D" id="1.10.3110.10">
    <property type="entry name" value="protoporphyrinogen ix oxidase, domain 3"/>
    <property type="match status" value="1"/>
</dbReference>
<evidence type="ECO:0000256" key="6">
    <source>
        <dbReference type="ARBA" id="ARBA00022827"/>
    </source>
</evidence>
<keyword evidence="4" id="KW-0285">Flavoprotein</keyword>
<comment type="subcellular location">
    <subcellularLocation>
        <location evidence="2">Plastid</location>
        <location evidence="2">Chloroplast</location>
    </subcellularLocation>
</comment>
<dbReference type="EMBL" id="UOGD01000087">
    <property type="protein sequence ID" value="VAX17902.1"/>
    <property type="molecule type" value="Genomic_DNA"/>
</dbReference>
<organism evidence="12">
    <name type="scientific">hydrothermal vent metagenome</name>
    <dbReference type="NCBI Taxonomy" id="652676"/>
    <lineage>
        <taxon>unclassified sequences</taxon>
        <taxon>metagenomes</taxon>
        <taxon>ecological metagenomes</taxon>
    </lineage>
</organism>
<evidence type="ECO:0000256" key="9">
    <source>
        <dbReference type="ARBA" id="ARBA00023133"/>
    </source>
</evidence>
<evidence type="ECO:0000313" key="12">
    <source>
        <dbReference type="EMBL" id="VAX17902.1"/>
    </source>
</evidence>
<dbReference type="FunFam" id="1.10.3110.10:FF:000002">
    <property type="entry name" value="Protoporphyrinogen oxidase"/>
    <property type="match status" value="1"/>
</dbReference>
<dbReference type="InterPro" id="IPR002937">
    <property type="entry name" value="Amino_oxidase"/>
</dbReference>
<evidence type="ECO:0000256" key="7">
    <source>
        <dbReference type="ARBA" id="ARBA00022946"/>
    </source>
</evidence>
<dbReference type="InterPro" id="IPR050464">
    <property type="entry name" value="Zeta_carotene_desat/Oxidored"/>
</dbReference>
<evidence type="ECO:0000256" key="1">
    <source>
        <dbReference type="ARBA" id="ARBA00001974"/>
    </source>
</evidence>
<evidence type="ECO:0000256" key="8">
    <source>
        <dbReference type="ARBA" id="ARBA00023002"/>
    </source>
</evidence>
<accession>A0A3B1BPG6</accession>
<dbReference type="GO" id="GO:0009507">
    <property type="term" value="C:chloroplast"/>
    <property type="evidence" value="ECO:0007669"/>
    <property type="project" value="UniProtKB-SubCell"/>
</dbReference>
<evidence type="ECO:0000256" key="10">
    <source>
        <dbReference type="ARBA" id="ARBA00023444"/>
    </source>
</evidence>
<dbReference type="InterPro" id="IPR036188">
    <property type="entry name" value="FAD/NAD-bd_sf"/>
</dbReference>
<keyword evidence="9" id="KW-0350">Heme biosynthesis</keyword>
<dbReference type="Gene3D" id="3.90.660.20">
    <property type="entry name" value="Protoporphyrinogen oxidase, mitochondrial, domain 2"/>
    <property type="match status" value="1"/>
</dbReference>
<feature type="domain" description="Amine oxidase" evidence="11">
    <location>
        <begin position="12"/>
        <end position="442"/>
    </location>
</feature>
<dbReference type="SUPFAM" id="SSF54373">
    <property type="entry name" value="FAD-linked reductases, C-terminal domain"/>
    <property type="match status" value="1"/>
</dbReference>
<reference evidence="12" key="1">
    <citation type="submission" date="2018-06" db="EMBL/GenBank/DDBJ databases">
        <authorList>
            <person name="Zhirakovskaya E."/>
        </authorList>
    </citation>
    <scope>NUCLEOTIDE SEQUENCE</scope>
</reference>
<dbReference type="GO" id="GO:0004729">
    <property type="term" value="F:oxygen-dependent protoporphyrinogen oxidase activity"/>
    <property type="evidence" value="ECO:0007669"/>
    <property type="project" value="UniProtKB-EC"/>
</dbReference>
<dbReference type="Gene3D" id="3.50.50.60">
    <property type="entry name" value="FAD/NAD(P)-binding domain"/>
    <property type="match status" value="1"/>
</dbReference>
<proteinExistence type="predicted"/>
<dbReference type="PANTHER" id="PTHR42923">
    <property type="entry name" value="PROTOPORPHYRINOGEN OXIDASE"/>
    <property type="match status" value="1"/>
</dbReference>
<dbReference type="PANTHER" id="PTHR42923:SF3">
    <property type="entry name" value="PROTOPORPHYRINOGEN OXIDASE"/>
    <property type="match status" value="1"/>
</dbReference>
<keyword evidence="6" id="KW-0274">FAD</keyword>
<gene>
    <name evidence="12" type="ORF">MNBD_IGNAVI01-1442</name>
</gene>
<dbReference type="SUPFAM" id="SSF51905">
    <property type="entry name" value="FAD/NAD(P)-binding domain"/>
    <property type="match status" value="1"/>
</dbReference>
<evidence type="ECO:0000256" key="4">
    <source>
        <dbReference type="ARBA" id="ARBA00022630"/>
    </source>
</evidence>
<dbReference type="InterPro" id="IPR004572">
    <property type="entry name" value="Protoporphyrinogen_oxidase"/>
</dbReference>
<keyword evidence="3" id="KW-0150">Chloroplast</keyword>
<comment type="cofactor">
    <cofactor evidence="1">
        <name>FAD</name>
        <dbReference type="ChEBI" id="CHEBI:57692"/>
    </cofactor>
</comment>
<evidence type="ECO:0000259" key="11">
    <source>
        <dbReference type="Pfam" id="PF01593"/>
    </source>
</evidence>
<dbReference type="AlphaFoldDB" id="A0A3B1BPG6"/>
<dbReference type="Pfam" id="PF01593">
    <property type="entry name" value="Amino_oxidase"/>
    <property type="match status" value="1"/>
</dbReference>
<dbReference type="EC" id="1.3.3.4" evidence="12"/>